<comment type="caution">
    <text evidence="10">The sequence shown here is derived from an EMBL/GenBank/DDBJ whole genome shotgun (WGS) entry which is preliminary data.</text>
</comment>
<keyword evidence="6 8" id="KW-0472">Membrane</keyword>
<evidence type="ECO:0000256" key="8">
    <source>
        <dbReference type="SAM" id="Phobius"/>
    </source>
</evidence>
<dbReference type="SUPFAM" id="SSF103473">
    <property type="entry name" value="MFS general substrate transporter"/>
    <property type="match status" value="1"/>
</dbReference>
<keyword evidence="4 8" id="KW-0812">Transmembrane</keyword>
<dbReference type="InterPro" id="IPR011701">
    <property type="entry name" value="MFS"/>
</dbReference>
<dbReference type="InterPro" id="IPR036259">
    <property type="entry name" value="MFS_trans_sf"/>
</dbReference>
<accession>A0A6C2CMV3</accession>
<evidence type="ECO:0000256" key="1">
    <source>
        <dbReference type="ARBA" id="ARBA00004651"/>
    </source>
</evidence>
<feature type="transmembrane region" description="Helical" evidence="8">
    <location>
        <begin position="445"/>
        <end position="463"/>
    </location>
</feature>
<feature type="transmembrane region" description="Helical" evidence="8">
    <location>
        <begin position="203"/>
        <end position="220"/>
    </location>
</feature>
<name>A0A6C2CMV3_9RHOO</name>
<sequence>MSILLIKSIDLKHHTTPTRLEQPHPQERSLRVQSATMPLSPPDDRPVSLRSLLWVIAAVTCVEFFETGMVTFAAAPIMGGLGLRAEEFAFAYTVYGVCAIFMLYKHQWVVERFGYRDFILASLGVFAVGATLCATADGLTQFAAGRALQGMGGATFFTAGRLQINRLPAEARFSGLLVFIGTLLGATAISPLAAAGLITLGGWQAPFWAMLPLTAAVAWIAGPRLDRDTTPPEARSEEHWGWLLGLVIAVFALQYAIQGLQFELLSHPGQVLATGAASIIALSIFAARQWQRERPLIDYRGLFQLRYLFGIAFYFCGYFMLGLIGFILPILFQHGLGQSMTTTAMVLSASMSCSVLAALAHVALARRWPRLRPFMLSGLVLLATASLWLGQSAAVTDWQQIIIPTLLVGLAVPIYMGPVAFGTFTQIAPKVFSHAYQVKNIVRQLGLSSAIAVGTLVLEWRYARHLDTGHASLDWAARLLHGAPASAQHAAALAQACADAYTACGLVALALIPVVALQRVFR</sequence>
<feature type="transmembrane region" description="Helical" evidence="8">
    <location>
        <begin position="307"/>
        <end position="332"/>
    </location>
</feature>
<feature type="transmembrane region" description="Helical" evidence="8">
    <location>
        <begin position="89"/>
        <end position="106"/>
    </location>
</feature>
<evidence type="ECO:0000256" key="2">
    <source>
        <dbReference type="ARBA" id="ARBA00022448"/>
    </source>
</evidence>
<dbReference type="Pfam" id="PF07690">
    <property type="entry name" value="MFS_1"/>
    <property type="match status" value="1"/>
</dbReference>
<feature type="region of interest" description="Disordered" evidence="7">
    <location>
        <begin position="16"/>
        <end position="43"/>
    </location>
</feature>
<dbReference type="PROSITE" id="PS50850">
    <property type="entry name" value="MFS"/>
    <property type="match status" value="1"/>
</dbReference>
<keyword evidence="2" id="KW-0813">Transport</keyword>
<gene>
    <name evidence="10" type="ORF">ETQ85_17860</name>
</gene>
<keyword evidence="3" id="KW-1003">Cell membrane</keyword>
<evidence type="ECO:0000256" key="5">
    <source>
        <dbReference type="ARBA" id="ARBA00022989"/>
    </source>
</evidence>
<keyword evidence="11" id="KW-1185">Reference proteome</keyword>
<dbReference type="Proteomes" id="UP000389128">
    <property type="component" value="Unassembled WGS sequence"/>
</dbReference>
<dbReference type="EMBL" id="SDKK01000017">
    <property type="protein sequence ID" value="TYC54749.1"/>
    <property type="molecule type" value="Genomic_DNA"/>
</dbReference>
<protein>
    <submittedName>
        <fullName evidence="10">MFS transporter</fullName>
    </submittedName>
</protein>
<organism evidence="10 11">
    <name type="scientific">Zoogloea oleivorans</name>
    <dbReference type="NCBI Taxonomy" id="1552750"/>
    <lineage>
        <taxon>Bacteria</taxon>
        <taxon>Pseudomonadati</taxon>
        <taxon>Pseudomonadota</taxon>
        <taxon>Betaproteobacteria</taxon>
        <taxon>Rhodocyclales</taxon>
        <taxon>Zoogloeaceae</taxon>
        <taxon>Zoogloea</taxon>
    </lineage>
</organism>
<feature type="transmembrane region" description="Helical" evidence="8">
    <location>
        <begin position="401"/>
        <end position="424"/>
    </location>
</feature>
<reference evidence="10 11" key="1">
    <citation type="submission" date="2019-01" db="EMBL/GenBank/DDBJ databases">
        <title>Zoogloea oleivorans genome sequencing and assembly.</title>
        <authorList>
            <person name="Tancsics A."/>
            <person name="Farkas M."/>
            <person name="Kriszt B."/>
            <person name="Maroti G."/>
            <person name="Horvath B."/>
        </authorList>
    </citation>
    <scope>NUCLEOTIDE SEQUENCE [LARGE SCALE GENOMIC DNA]</scope>
    <source>
        <strain evidence="10 11">Buc</strain>
    </source>
</reference>
<dbReference type="OrthoDB" id="8581632at2"/>
<feature type="transmembrane region" description="Helical" evidence="8">
    <location>
        <begin position="371"/>
        <end position="389"/>
    </location>
</feature>
<feature type="transmembrane region" description="Helical" evidence="8">
    <location>
        <begin position="500"/>
        <end position="521"/>
    </location>
</feature>
<evidence type="ECO:0000256" key="7">
    <source>
        <dbReference type="SAM" id="MobiDB-lite"/>
    </source>
</evidence>
<dbReference type="Gene3D" id="1.20.1250.20">
    <property type="entry name" value="MFS general substrate transporter like domains"/>
    <property type="match status" value="1"/>
</dbReference>
<feature type="transmembrane region" description="Helical" evidence="8">
    <location>
        <begin position="240"/>
        <end position="257"/>
    </location>
</feature>
<dbReference type="GO" id="GO:0005886">
    <property type="term" value="C:plasma membrane"/>
    <property type="evidence" value="ECO:0007669"/>
    <property type="project" value="UniProtKB-SubCell"/>
</dbReference>
<proteinExistence type="predicted"/>
<evidence type="ECO:0000256" key="3">
    <source>
        <dbReference type="ARBA" id="ARBA00022475"/>
    </source>
</evidence>
<dbReference type="PANTHER" id="PTHR42718:SF46">
    <property type="entry name" value="BLR6921 PROTEIN"/>
    <property type="match status" value="1"/>
</dbReference>
<feature type="domain" description="Major facilitator superfamily (MFS) profile" evidence="9">
    <location>
        <begin position="52"/>
        <end position="522"/>
    </location>
</feature>
<dbReference type="PANTHER" id="PTHR42718">
    <property type="entry name" value="MAJOR FACILITATOR SUPERFAMILY MULTIDRUG TRANSPORTER MFSC"/>
    <property type="match status" value="1"/>
</dbReference>
<evidence type="ECO:0000256" key="4">
    <source>
        <dbReference type="ARBA" id="ARBA00022692"/>
    </source>
</evidence>
<evidence type="ECO:0000313" key="11">
    <source>
        <dbReference type="Proteomes" id="UP000389128"/>
    </source>
</evidence>
<evidence type="ECO:0000259" key="9">
    <source>
        <dbReference type="PROSITE" id="PS50850"/>
    </source>
</evidence>
<dbReference type="GO" id="GO:0022857">
    <property type="term" value="F:transmembrane transporter activity"/>
    <property type="evidence" value="ECO:0007669"/>
    <property type="project" value="InterPro"/>
</dbReference>
<feature type="transmembrane region" description="Helical" evidence="8">
    <location>
        <begin position="344"/>
        <end position="364"/>
    </location>
</feature>
<feature type="transmembrane region" description="Helical" evidence="8">
    <location>
        <begin position="118"/>
        <end position="137"/>
    </location>
</feature>
<dbReference type="Gene3D" id="1.20.1720.10">
    <property type="entry name" value="Multidrug resistance protein D"/>
    <property type="match status" value="1"/>
</dbReference>
<feature type="transmembrane region" description="Helical" evidence="8">
    <location>
        <begin position="269"/>
        <end position="287"/>
    </location>
</feature>
<evidence type="ECO:0000313" key="10">
    <source>
        <dbReference type="EMBL" id="TYC54749.1"/>
    </source>
</evidence>
<feature type="compositionally biased region" description="Basic and acidic residues" evidence="7">
    <location>
        <begin position="21"/>
        <end position="30"/>
    </location>
</feature>
<feature type="transmembrane region" description="Helical" evidence="8">
    <location>
        <begin position="52"/>
        <end position="77"/>
    </location>
</feature>
<dbReference type="AlphaFoldDB" id="A0A6C2CMV3"/>
<feature type="transmembrane region" description="Helical" evidence="8">
    <location>
        <begin position="176"/>
        <end position="197"/>
    </location>
</feature>
<dbReference type="InterPro" id="IPR020846">
    <property type="entry name" value="MFS_dom"/>
</dbReference>
<evidence type="ECO:0000256" key="6">
    <source>
        <dbReference type="ARBA" id="ARBA00023136"/>
    </source>
</evidence>
<keyword evidence="5 8" id="KW-1133">Transmembrane helix</keyword>
<comment type="subcellular location">
    <subcellularLocation>
        <location evidence="1">Cell membrane</location>
        <topology evidence="1">Multi-pass membrane protein</topology>
    </subcellularLocation>
</comment>